<gene>
    <name evidence="3" type="ORF">PSTEL_19505</name>
</gene>
<accession>A0A089LXX4</accession>
<keyword evidence="2" id="KW-0472">Membrane</keyword>
<evidence type="ECO:0000313" key="3">
    <source>
        <dbReference type="EMBL" id="AIQ64970.1"/>
    </source>
</evidence>
<dbReference type="KEGG" id="pste:PSTEL_19505"/>
<dbReference type="RefSeq" id="WP_038697650.1">
    <property type="nucleotide sequence ID" value="NZ_CP009286.1"/>
</dbReference>
<sequence length="129" mass="15105">MAYTRGNLAVEQQREQKQNPRYREKTKVVTRRTSLPLQEKLLYLLTLGLFVIVGTVLVWRYVHIYDLNKQAQLLDSKISADKKQIAVYQKQKQDLEQQVPAKARSWGWVSPSDEKTIFVPHNVSYTDDK</sequence>
<dbReference type="EMBL" id="CP009286">
    <property type="protein sequence ID" value="AIQ64970.1"/>
    <property type="molecule type" value="Genomic_DNA"/>
</dbReference>
<feature type="compositionally biased region" description="Basic and acidic residues" evidence="1">
    <location>
        <begin position="12"/>
        <end position="21"/>
    </location>
</feature>
<evidence type="ECO:0008006" key="5">
    <source>
        <dbReference type="Google" id="ProtNLM"/>
    </source>
</evidence>
<evidence type="ECO:0000313" key="4">
    <source>
        <dbReference type="Proteomes" id="UP000029507"/>
    </source>
</evidence>
<feature type="region of interest" description="Disordered" evidence="1">
    <location>
        <begin position="1"/>
        <end position="21"/>
    </location>
</feature>
<proteinExistence type="predicted"/>
<protein>
    <recommendedName>
        <fullName evidence="5">Cell division protein FtsL</fullName>
    </recommendedName>
</protein>
<keyword evidence="2" id="KW-0812">Transmembrane</keyword>
<evidence type="ECO:0000256" key="2">
    <source>
        <dbReference type="SAM" id="Phobius"/>
    </source>
</evidence>
<dbReference type="AlphaFoldDB" id="A0A089LXX4"/>
<organism evidence="3 4">
    <name type="scientific">Paenibacillus stellifer</name>
    <dbReference type="NCBI Taxonomy" id="169760"/>
    <lineage>
        <taxon>Bacteria</taxon>
        <taxon>Bacillati</taxon>
        <taxon>Bacillota</taxon>
        <taxon>Bacilli</taxon>
        <taxon>Bacillales</taxon>
        <taxon>Paenibacillaceae</taxon>
        <taxon>Paenibacillus</taxon>
    </lineage>
</organism>
<keyword evidence="4" id="KW-1185">Reference proteome</keyword>
<dbReference type="STRING" id="169760.PSTEL_19505"/>
<dbReference type="Proteomes" id="UP000029507">
    <property type="component" value="Chromosome"/>
</dbReference>
<reference evidence="3 4" key="1">
    <citation type="submission" date="2014-08" db="EMBL/GenBank/DDBJ databases">
        <title>Comparative genomics of the Paenibacillus odorifer group.</title>
        <authorList>
            <person name="den Bakker H.C."/>
            <person name="Tsai Y.-C."/>
            <person name="Martin N."/>
            <person name="Korlach J."/>
            <person name="Wiedmann M."/>
        </authorList>
    </citation>
    <scope>NUCLEOTIDE SEQUENCE [LARGE SCALE GENOMIC DNA]</scope>
    <source>
        <strain evidence="3 4">DSM 14472</strain>
    </source>
</reference>
<evidence type="ECO:0000256" key="1">
    <source>
        <dbReference type="SAM" id="MobiDB-lite"/>
    </source>
</evidence>
<feature type="transmembrane region" description="Helical" evidence="2">
    <location>
        <begin position="41"/>
        <end position="62"/>
    </location>
</feature>
<name>A0A089LXX4_9BACL</name>
<keyword evidence="2" id="KW-1133">Transmembrane helix</keyword>
<dbReference type="OrthoDB" id="2988583at2"/>
<dbReference type="HOGENOM" id="CLU_150009_0_0_9"/>